<evidence type="ECO:0000313" key="2">
    <source>
        <dbReference type="EMBL" id="MBB6126939.1"/>
    </source>
</evidence>
<dbReference type="EMBL" id="JACHCA010000002">
    <property type="protein sequence ID" value="MBB6126939.1"/>
    <property type="molecule type" value="Genomic_DNA"/>
</dbReference>
<name>A0A1N6UAL2_9SPHI</name>
<dbReference type="AlphaFoldDB" id="A0A1N6UAL2"/>
<keyword evidence="3" id="KW-1185">Reference proteome</keyword>
<accession>A0A1N6UAL2</accession>
<sequence length="61" mass="7235">MRWAYNSGAVNTQNYSFLLYQRKVISNMLRVRHHNMIVTFLKEGHLNQHPQPIYSEIGNFA</sequence>
<dbReference type="EMBL" id="JACHCB010000003">
    <property type="protein sequence ID" value="MBB6108798.1"/>
    <property type="molecule type" value="Genomic_DNA"/>
</dbReference>
<reference evidence="3 4" key="1">
    <citation type="submission" date="2020-08" db="EMBL/GenBank/DDBJ databases">
        <title>Genomic Encyclopedia of Type Strains, Phase IV (KMG-V): Genome sequencing to study the core and pangenomes of soil and plant-associated prokaryotes.</title>
        <authorList>
            <person name="Whitman W."/>
        </authorList>
    </citation>
    <scope>NUCLEOTIDE SEQUENCE [LARGE SCALE GENOMIC DNA]</scope>
    <source>
        <strain evidence="1 3">ANJLi2</strain>
        <strain evidence="2 4">MP601</strain>
    </source>
</reference>
<dbReference type="Proteomes" id="UP000541583">
    <property type="component" value="Unassembled WGS sequence"/>
</dbReference>
<gene>
    <name evidence="2" type="ORF">HDF22_001044</name>
    <name evidence="1" type="ORF">HDF23_001541</name>
</gene>
<evidence type="ECO:0000313" key="1">
    <source>
        <dbReference type="EMBL" id="MBB6108798.1"/>
    </source>
</evidence>
<dbReference type="Proteomes" id="UP000548326">
    <property type="component" value="Unassembled WGS sequence"/>
</dbReference>
<dbReference type="STRING" id="354630.SAMN05421821_10333"/>
<evidence type="ECO:0000313" key="3">
    <source>
        <dbReference type="Proteomes" id="UP000541583"/>
    </source>
</evidence>
<evidence type="ECO:0000313" key="4">
    <source>
        <dbReference type="Proteomes" id="UP000548326"/>
    </source>
</evidence>
<proteinExistence type="predicted"/>
<protein>
    <submittedName>
        <fullName evidence="2">Uncharacterized protein</fullName>
    </submittedName>
</protein>
<comment type="caution">
    <text evidence="2">The sequence shown here is derived from an EMBL/GenBank/DDBJ whole genome shotgun (WGS) entry which is preliminary data.</text>
</comment>
<organism evidence="2 4">
    <name type="scientific">Mucilaginibacter lappiensis</name>
    <dbReference type="NCBI Taxonomy" id="354630"/>
    <lineage>
        <taxon>Bacteria</taxon>
        <taxon>Pseudomonadati</taxon>
        <taxon>Bacteroidota</taxon>
        <taxon>Sphingobacteriia</taxon>
        <taxon>Sphingobacteriales</taxon>
        <taxon>Sphingobacteriaceae</taxon>
        <taxon>Mucilaginibacter</taxon>
    </lineage>
</organism>